<evidence type="ECO:0000256" key="3">
    <source>
        <dbReference type="ARBA" id="ARBA00022691"/>
    </source>
</evidence>
<dbReference type="CDD" id="cd01335">
    <property type="entry name" value="Radical_SAM"/>
    <property type="match status" value="1"/>
</dbReference>
<evidence type="ECO:0000313" key="8">
    <source>
        <dbReference type="EMBL" id="ARU49817.1"/>
    </source>
</evidence>
<dbReference type="InterPro" id="IPR002491">
    <property type="entry name" value="ABC_transptr_periplasmic_BD"/>
</dbReference>
<dbReference type="PANTHER" id="PTHR30352">
    <property type="entry name" value="PYRUVATE FORMATE-LYASE-ACTIVATING ENZYME"/>
    <property type="match status" value="1"/>
</dbReference>
<dbReference type="InterPro" id="IPR034457">
    <property type="entry name" value="Organic_radical-activating"/>
</dbReference>
<dbReference type="KEGG" id="suls:Sdiek1_2669"/>
<keyword evidence="2" id="KW-0004">4Fe-4S</keyword>
<dbReference type="InterPro" id="IPR007197">
    <property type="entry name" value="rSAM"/>
</dbReference>
<evidence type="ECO:0000313" key="9">
    <source>
        <dbReference type="Proteomes" id="UP000196005"/>
    </source>
</evidence>
<dbReference type="OrthoDB" id="9778883at2"/>
<dbReference type="GO" id="GO:0003824">
    <property type="term" value="F:catalytic activity"/>
    <property type="evidence" value="ECO:0007669"/>
    <property type="project" value="InterPro"/>
</dbReference>
<evidence type="ECO:0000256" key="5">
    <source>
        <dbReference type="ARBA" id="ARBA00023004"/>
    </source>
</evidence>
<comment type="cofactor">
    <cofactor evidence="1">
        <name>[4Fe-4S] cluster</name>
        <dbReference type="ChEBI" id="CHEBI:49883"/>
    </cofactor>
</comment>
<dbReference type="SUPFAM" id="SSF53807">
    <property type="entry name" value="Helical backbone' metal receptor"/>
    <property type="match status" value="1"/>
</dbReference>
<dbReference type="SFLD" id="SFLDG01067">
    <property type="entry name" value="SPASM/twitch_domain_containing"/>
    <property type="match status" value="1"/>
</dbReference>
<dbReference type="PANTHER" id="PTHR30352:SF5">
    <property type="entry name" value="PYRUVATE FORMATE-LYASE 1-ACTIVATING ENZYME"/>
    <property type="match status" value="1"/>
</dbReference>
<keyword evidence="5" id="KW-0408">Iron</keyword>
<keyword evidence="9" id="KW-1185">Reference proteome</keyword>
<dbReference type="EMBL" id="CP021416">
    <property type="protein sequence ID" value="ARU49817.1"/>
    <property type="molecule type" value="Genomic_DNA"/>
</dbReference>
<evidence type="ECO:0000256" key="6">
    <source>
        <dbReference type="ARBA" id="ARBA00023014"/>
    </source>
</evidence>
<dbReference type="Gene3D" id="3.20.20.70">
    <property type="entry name" value="Aldolase class I"/>
    <property type="match status" value="1"/>
</dbReference>
<dbReference type="InterPro" id="IPR027596">
    <property type="entry name" value="AmmeMemoSam_rS"/>
</dbReference>
<evidence type="ECO:0000256" key="2">
    <source>
        <dbReference type="ARBA" id="ARBA00022485"/>
    </source>
</evidence>
<proteinExistence type="predicted"/>
<evidence type="ECO:0000256" key="1">
    <source>
        <dbReference type="ARBA" id="ARBA00001966"/>
    </source>
</evidence>
<keyword evidence="6" id="KW-0411">Iron-sulfur</keyword>
<keyword evidence="3" id="KW-0949">S-adenosyl-L-methionine</keyword>
<keyword evidence="4" id="KW-0479">Metal-binding</keyword>
<dbReference type="RefSeq" id="WP_087439503.1">
    <property type="nucleotide sequence ID" value="NZ_CP021416.1"/>
</dbReference>
<sequence>MICPICERRCRVEENSVGACGRYQCHNNTMLERFPNSYLVVAPISAETMPVLHFHPRAKFLQISTTGCNFDCLGCISTVVAKEMDVQSPALKKLSPIQIVNKALEQECDGIAFLMNDPLASFYSFLEICTLAKECGLLTGCSTNGYFTPESLNLLAPHLDFVNIGLKGLCNDIYKSCGANSYKPVLRNIELFYRKGVHVEVACIHKKDNDDEVLAIADTIAKISKEIPLQIMRFIPIDDANINLEPSILASEMLYKKLTSRLDYVYLFNSPGSECLNTYCPECGALIFERDFYGPMGSKLRTISHNYQNNTCSHCHHKLPIVGNPCQKVFDEDGFEGGYPLTRALEIVEGTLATLGVTDQKEVTTCWEELLRGDGLKRLHVNIQNFEDYATTIHYLAKMTHTETTAKKLLAYMRDKIAIIAQELPKVITKPRVYYVMGKPLFALEEERLENKLVEMAGGISVNKTLGLKGRPGRKISVETLNALNPDVIFISSFLDCPLEEFYTFCEEQGIVVNAVKTKRIYTHLAPCFDFGSPRWILGLMHIANMLHPELYHFDVLHEAKFFYQEFYDTPLNITSINRSFAKPSQYHKMLHI</sequence>
<evidence type="ECO:0000259" key="7">
    <source>
        <dbReference type="PROSITE" id="PS51918"/>
    </source>
</evidence>
<dbReference type="SUPFAM" id="SSF102114">
    <property type="entry name" value="Radical SAM enzymes"/>
    <property type="match status" value="1"/>
</dbReference>
<dbReference type="InterPro" id="IPR013785">
    <property type="entry name" value="Aldolase_TIM"/>
</dbReference>
<dbReference type="AlphaFoldDB" id="A0A1Y0HNX3"/>
<accession>A0A1Y0HNX3</accession>
<dbReference type="SFLD" id="SFLDG01101">
    <property type="entry name" value="Uncharacterised_Radical_SAM_Su"/>
    <property type="match status" value="1"/>
</dbReference>
<dbReference type="InterPro" id="IPR058240">
    <property type="entry name" value="rSAM_sf"/>
</dbReference>
<dbReference type="Pfam" id="PF01497">
    <property type="entry name" value="Peripla_BP_2"/>
    <property type="match status" value="1"/>
</dbReference>
<dbReference type="PROSITE" id="PS51918">
    <property type="entry name" value="RADICAL_SAM"/>
    <property type="match status" value="1"/>
</dbReference>
<protein>
    <recommendedName>
        <fullName evidence="7">Radical SAM core domain-containing protein</fullName>
    </recommendedName>
</protein>
<dbReference type="GO" id="GO:0046872">
    <property type="term" value="F:metal ion binding"/>
    <property type="evidence" value="ECO:0007669"/>
    <property type="project" value="UniProtKB-KW"/>
</dbReference>
<dbReference type="Pfam" id="PF04055">
    <property type="entry name" value="Radical_SAM"/>
    <property type="match status" value="1"/>
</dbReference>
<feature type="domain" description="Radical SAM core" evidence="7">
    <location>
        <begin position="53"/>
        <end position="267"/>
    </location>
</feature>
<dbReference type="GO" id="GO:0051539">
    <property type="term" value="F:4 iron, 4 sulfur cluster binding"/>
    <property type="evidence" value="ECO:0007669"/>
    <property type="project" value="UniProtKB-KW"/>
</dbReference>
<organism evidence="8 9">
    <name type="scientific">Sulfurospirillum diekertiae</name>
    <dbReference type="NCBI Taxonomy" id="1854492"/>
    <lineage>
        <taxon>Bacteria</taxon>
        <taxon>Pseudomonadati</taxon>
        <taxon>Campylobacterota</taxon>
        <taxon>Epsilonproteobacteria</taxon>
        <taxon>Campylobacterales</taxon>
        <taxon>Sulfurospirillaceae</taxon>
        <taxon>Sulfurospirillum</taxon>
    </lineage>
</organism>
<dbReference type="Gene3D" id="1.20.58.2180">
    <property type="match status" value="1"/>
</dbReference>
<evidence type="ECO:0000256" key="4">
    <source>
        <dbReference type="ARBA" id="ARBA00022723"/>
    </source>
</evidence>
<dbReference type="Proteomes" id="UP000196005">
    <property type="component" value="Chromosome"/>
</dbReference>
<gene>
    <name evidence="8" type="ORF">Sdiek1_2669</name>
</gene>
<reference evidence="9" key="1">
    <citation type="submission" date="2017-05" db="EMBL/GenBank/DDBJ databases">
        <title>Dechlorination kinetics govern the competition between two new strains of the genus Sulfurospirillum.</title>
        <authorList>
            <person name="Buttet G.F."/>
            <person name="Murray A.M."/>
            <person name="Goris T."/>
            <person name="Burion M."/>
            <person name="Lin B."/>
            <person name="Rolle M."/>
            <person name="Maillard J."/>
        </authorList>
    </citation>
    <scope>NUCLEOTIDE SEQUENCE [LARGE SCALE GENOMIC DNA]</scope>
    <source>
        <strain evidence="9">SL2-1</strain>
    </source>
</reference>
<name>A0A1Y0HNX3_9BACT</name>
<dbReference type="SFLD" id="SFLDS00029">
    <property type="entry name" value="Radical_SAM"/>
    <property type="match status" value="1"/>
</dbReference>
<dbReference type="Gene3D" id="3.40.50.1980">
    <property type="entry name" value="Nitrogenase molybdenum iron protein domain"/>
    <property type="match status" value="1"/>
</dbReference>